<dbReference type="InterPro" id="IPR022476">
    <property type="entry name" value="Spore_YabP/YqfC"/>
</dbReference>
<organism evidence="1 2">
    <name type="scientific">Sedimentibacter acidaminivorans</name>
    <dbReference type="NCBI Taxonomy" id="913099"/>
    <lineage>
        <taxon>Bacteria</taxon>
        <taxon>Bacillati</taxon>
        <taxon>Bacillota</taxon>
        <taxon>Tissierellia</taxon>
        <taxon>Sedimentibacter</taxon>
    </lineage>
</organism>
<comment type="caution">
    <text evidence="1">The sequence shown here is derived from an EMBL/GenBank/DDBJ whole genome shotgun (WGS) entry which is preliminary data.</text>
</comment>
<gene>
    <name evidence="1" type="ORF">J2Z76_001312</name>
</gene>
<keyword evidence="2" id="KW-1185">Reference proteome</keyword>
<accession>A0ABS4GCN7</accession>
<evidence type="ECO:0000313" key="1">
    <source>
        <dbReference type="EMBL" id="MBP1925453.1"/>
    </source>
</evidence>
<dbReference type="Proteomes" id="UP001519342">
    <property type="component" value="Unassembled WGS sequence"/>
</dbReference>
<evidence type="ECO:0000313" key="2">
    <source>
        <dbReference type="Proteomes" id="UP001519342"/>
    </source>
</evidence>
<sequence>MKFNNLRSKLADDLEIPNNVVSDNFDMRIQGNKKVIIENHLGLTVYEKDMVGVKTKEQIIMIKGSKFKIEEINDFKVIIKGLVEEIKINSKE</sequence>
<proteinExistence type="predicted"/>
<dbReference type="RefSeq" id="WP_245210365.1">
    <property type="nucleotide sequence ID" value="NZ_JAGGKS010000003.1"/>
</dbReference>
<dbReference type="EMBL" id="JAGGKS010000003">
    <property type="protein sequence ID" value="MBP1925453.1"/>
    <property type="molecule type" value="Genomic_DNA"/>
</dbReference>
<reference evidence="1 2" key="1">
    <citation type="submission" date="2021-03" db="EMBL/GenBank/DDBJ databases">
        <title>Genomic Encyclopedia of Type Strains, Phase IV (KMG-IV): sequencing the most valuable type-strain genomes for metagenomic binning, comparative biology and taxonomic classification.</title>
        <authorList>
            <person name="Goeker M."/>
        </authorList>
    </citation>
    <scope>NUCLEOTIDE SEQUENCE [LARGE SCALE GENOMIC DNA]</scope>
    <source>
        <strain evidence="1 2">DSM 24004</strain>
    </source>
</reference>
<protein>
    <submittedName>
        <fullName evidence="1">Sporulation protein YqfC</fullName>
    </submittedName>
</protein>
<dbReference type="Pfam" id="PF07873">
    <property type="entry name" value="YabP"/>
    <property type="match status" value="1"/>
</dbReference>
<name>A0ABS4GCN7_9FIRM</name>